<gene>
    <name evidence="2" type="ORF">PG997_010700</name>
</gene>
<feature type="transmembrane region" description="Helical" evidence="1">
    <location>
        <begin position="25"/>
        <end position="43"/>
    </location>
</feature>
<evidence type="ECO:0000256" key="1">
    <source>
        <dbReference type="SAM" id="Phobius"/>
    </source>
</evidence>
<evidence type="ECO:0000313" key="3">
    <source>
        <dbReference type="Proteomes" id="UP001433268"/>
    </source>
</evidence>
<sequence>MTIPNRAGRRGQRVRNQSHRRVDLILIRLPLLLHVLAVICLRLRHQIHHILLRDSSRGIVGGEAVRVIHEALVRLVGGLEGGLKSGGVGGLLPQRVALLLCLGKFLFGVLVLGAEGIGLGLQGLQTGLRLGEDAVVGLVADSLLAVVVVLHGRETLLLEVDGRLEVGSIEAVGAQFLSVKVDALGEPVMVLLEVLDLGFEGGVLLREVVVLVDLGLAVAAEGGAIVGIAGEQSSEVLLEDKRVIDGIIGKNLGRDVDGILAGAQPEDEHICSRTLLLLLLLLLLLRLLLLQARLQPLSLLLKPVELLRSLLHRDLLLVAYLHCLLNNRPGPLDLTMSLLQRRSGRLPHEREGVERLVEAVPPGDVEAQLRVVQIGILDVLFDDADAVVVVVVIR</sequence>
<protein>
    <submittedName>
        <fullName evidence="2">Uncharacterized protein</fullName>
    </submittedName>
</protein>
<evidence type="ECO:0000313" key="2">
    <source>
        <dbReference type="EMBL" id="KAK8070497.1"/>
    </source>
</evidence>
<dbReference type="EMBL" id="JAQQWN010000008">
    <property type="protein sequence ID" value="KAK8070497.1"/>
    <property type="molecule type" value="Genomic_DNA"/>
</dbReference>
<accession>A0ABR1VH77</accession>
<dbReference type="Proteomes" id="UP001433268">
    <property type="component" value="Unassembled WGS sequence"/>
</dbReference>
<dbReference type="GeneID" id="92048075"/>
<keyword evidence="3" id="KW-1185">Reference proteome</keyword>
<dbReference type="RefSeq" id="XP_066664305.1">
    <property type="nucleotide sequence ID" value="XM_066815015.1"/>
</dbReference>
<keyword evidence="1" id="KW-1133">Transmembrane helix</keyword>
<name>A0ABR1VH77_9PEZI</name>
<organism evidence="2 3">
    <name type="scientific">Apiospora hydei</name>
    <dbReference type="NCBI Taxonomy" id="1337664"/>
    <lineage>
        <taxon>Eukaryota</taxon>
        <taxon>Fungi</taxon>
        <taxon>Dikarya</taxon>
        <taxon>Ascomycota</taxon>
        <taxon>Pezizomycotina</taxon>
        <taxon>Sordariomycetes</taxon>
        <taxon>Xylariomycetidae</taxon>
        <taxon>Amphisphaeriales</taxon>
        <taxon>Apiosporaceae</taxon>
        <taxon>Apiospora</taxon>
    </lineage>
</organism>
<proteinExistence type="predicted"/>
<reference evidence="2 3" key="1">
    <citation type="submission" date="2023-01" db="EMBL/GenBank/DDBJ databases">
        <title>Analysis of 21 Apiospora genomes using comparative genomics revels a genus with tremendous synthesis potential of carbohydrate active enzymes and secondary metabolites.</title>
        <authorList>
            <person name="Sorensen T."/>
        </authorList>
    </citation>
    <scope>NUCLEOTIDE SEQUENCE [LARGE SCALE GENOMIC DNA]</scope>
    <source>
        <strain evidence="2 3">CBS 114990</strain>
    </source>
</reference>
<keyword evidence="1" id="KW-0472">Membrane</keyword>
<keyword evidence="1" id="KW-0812">Transmembrane</keyword>
<comment type="caution">
    <text evidence="2">The sequence shown here is derived from an EMBL/GenBank/DDBJ whole genome shotgun (WGS) entry which is preliminary data.</text>
</comment>